<gene>
    <name evidence="2" type="ORF">ACFQE0_17985</name>
</gene>
<protein>
    <submittedName>
        <fullName evidence="2">DUF2721 domain-containing protein</fullName>
    </submittedName>
</protein>
<accession>A0ABW2BMY0</accession>
<evidence type="ECO:0000256" key="1">
    <source>
        <dbReference type="SAM" id="Phobius"/>
    </source>
</evidence>
<feature type="transmembrane region" description="Helical" evidence="1">
    <location>
        <begin position="20"/>
        <end position="40"/>
    </location>
</feature>
<keyword evidence="1" id="KW-1133">Transmembrane helix</keyword>
<dbReference type="Proteomes" id="UP001596292">
    <property type="component" value="Unassembled WGS sequence"/>
</dbReference>
<dbReference type="RefSeq" id="WP_378972110.1">
    <property type="nucleotide sequence ID" value="NZ_JBHSWN010000001.1"/>
</dbReference>
<sequence length="163" mass="17176">MDLLGGAFSGNSPDDVAHIIQVSLAPAFLLSALATLLNTFSTRLARISDKVNAADKELLGASEDEARTISIRLAYLHRRSILLDAAVVLACLGAGLVLSSILTLYVGALRDGAAASVLFALFGLALLFTIAAIGAFLVEILLTGRGVRVEVERQRETASKRRA</sequence>
<feature type="transmembrane region" description="Helical" evidence="1">
    <location>
        <begin position="81"/>
        <end position="107"/>
    </location>
</feature>
<keyword evidence="1" id="KW-0812">Transmembrane</keyword>
<name>A0ABW2BMY0_9HYPH</name>
<evidence type="ECO:0000313" key="2">
    <source>
        <dbReference type="EMBL" id="MFC6791341.1"/>
    </source>
</evidence>
<keyword evidence="3" id="KW-1185">Reference proteome</keyword>
<reference evidence="3" key="1">
    <citation type="journal article" date="2019" name="Int. J. Syst. Evol. Microbiol.">
        <title>The Global Catalogue of Microorganisms (GCM) 10K type strain sequencing project: providing services to taxonomists for standard genome sequencing and annotation.</title>
        <authorList>
            <consortium name="The Broad Institute Genomics Platform"/>
            <consortium name="The Broad Institute Genome Sequencing Center for Infectious Disease"/>
            <person name="Wu L."/>
            <person name="Ma J."/>
        </authorList>
    </citation>
    <scope>NUCLEOTIDE SEQUENCE [LARGE SCALE GENOMIC DNA]</scope>
    <source>
        <strain evidence="3">CCUG 48316</strain>
    </source>
</reference>
<keyword evidence="1" id="KW-0472">Membrane</keyword>
<dbReference type="InterPro" id="IPR021279">
    <property type="entry name" value="DUF2721"/>
</dbReference>
<dbReference type="EMBL" id="JBHSWN010000001">
    <property type="protein sequence ID" value="MFC6791341.1"/>
    <property type="molecule type" value="Genomic_DNA"/>
</dbReference>
<proteinExistence type="predicted"/>
<feature type="transmembrane region" description="Helical" evidence="1">
    <location>
        <begin position="113"/>
        <end position="138"/>
    </location>
</feature>
<evidence type="ECO:0000313" key="3">
    <source>
        <dbReference type="Proteomes" id="UP001596292"/>
    </source>
</evidence>
<comment type="caution">
    <text evidence="2">The sequence shown here is derived from an EMBL/GenBank/DDBJ whole genome shotgun (WGS) entry which is preliminary data.</text>
</comment>
<organism evidence="2 3">
    <name type="scientific">Methylobacterium komagatae</name>
    <dbReference type="NCBI Taxonomy" id="374425"/>
    <lineage>
        <taxon>Bacteria</taxon>
        <taxon>Pseudomonadati</taxon>
        <taxon>Pseudomonadota</taxon>
        <taxon>Alphaproteobacteria</taxon>
        <taxon>Hyphomicrobiales</taxon>
        <taxon>Methylobacteriaceae</taxon>
        <taxon>Methylobacterium</taxon>
    </lineage>
</organism>
<dbReference type="Pfam" id="PF11026">
    <property type="entry name" value="DUF2721"/>
    <property type="match status" value="1"/>
</dbReference>